<evidence type="ECO:0000256" key="11">
    <source>
        <dbReference type="ARBA" id="ARBA00035820"/>
    </source>
</evidence>
<evidence type="ECO:0000256" key="13">
    <source>
        <dbReference type="ARBA" id="ARBA00037277"/>
    </source>
</evidence>
<keyword evidence="5 14" id="KW-0812">Transmembrane</keyword>
<feature type="region of interest" description="Disordered" evidence="15">
    <location>
        <begin position="994"/>
        <end position="1028"/>
    </location>
</feature>
<evidence type="ECO:0000256" key="4">
    <source>
        <dbReference type="ARBA" id="ARBA00022475"/>
    </source>
</evidence>
<evidence type="ECO:0000313" key="19">
    <source>
        <dbReference type="Proteomes" id="UP000805418"/>
    </source>
</evidence>
<feature type="transmembrane region" description="Helical" evidence="14">
    <location>
        <begin position="487"/>
        <end position="518"/>
    </location>
</feature>
<dbReference type="FunFam" id="1.10.287.570:FF:000001">
    <property type="entry name" value="Anion exchange protein"/>
    <property type="match status" value="1"/>
</dbReference>
<dbReference type="RefSeq" id="XP_038417655.1">
    <property type="nucleotide sequence ID" value="XM_038561727.1"/>
</dbReference>
<evidence type="ECO:0000256" key="2">
    <source>
        <dbReference type="ARBA" id="ARBA00010993"/>
    </source>
</evidence>
<evidence type="ECO:0000259" key="16">
    <source>
        <dbReference type="Pfam" id="PF00955"/>
    </source>
</evidence>
<feature type="region of interest" description="Disordered" evidence="15">
    <location>
        <begin position="1"/>
        <end position="21"/>
    </location>
</feature>
<gene>
    <name evidence="18" type="primary">SLC4A5</name>
</gene>
<evidence type="ECO:0000256" key="12">
    <source>
        <dbReference type="ARBA" id="ARBA00036309"/>
    </source>
</evidence>
<keyword evidence="4" id="KW-1003">Cell membrane</keyword>
<dbReference type="OrthoDB" id="1735926at2759"/>
<comment type="catalytic activity">
    <reaction evidence="12">
        <text>2 hydrogencarbonate(out) + Na(+)(out) = 2 hydrogencarbonate(in) + Na(+)(in)</text>
        <dbReference type="Rhea" id="RHEA:72215"/>
        <dbReference type="ChEBI" id="CHEBI:17544"/>
        <dbReference type="ChEBI" id="CHEBI:29101"/>
    </reaction>
</comment>
<evidence type="ECO:0000313" key="18">
    <source>
        <dbReference type="Ensembl" id="ENSCAFP00845029464.1"/>
    </source>
</evidence>
<evidence type="ECO:0000256" key="7">
    <source>
        <dbReference type="ARBA" id="ARBA00023053"/>
    </source>
</evidence>
<keyword evidence="10" id="KW-0739">Sodium transport</keyword>
<dbReference type="InterPro" id="IPR016152">
    <property type="entry name" value="PTrfase/Anion_transptr"/>
</dbReference>
<keyword evidence="19" id="KW-1185">Reference proteome</keyword>
<comment type="subcellular location">
    <subcellularLocation>
        <location evidence="1">Basolateral cell membrane</location>
        <topology evidence="1">Multi-pass membrane protein</topology>
    </subcellularLocation>
    <subcellularLocation>
        <location evidence="14">Membrane</location>
        <topology evidence="14">Multi-pass membrane protein</topology>
    </subcellularLocation>
</comment>
<dbReference type="PRINTS" id="PR01232">
    <property type="entry name" value="NAHCO3TRSPRT"/>
</dbReference>
<dbReference type="InterPro" id="IPR011531">
    <property type="entry name" value="HCO3_transpt-like_TM_dom"/>
</dbReference>
<dbReference type="NCBIfam" id="TIGR00834">
    <property type="entry name" value="ae"/>
    <property type="match status" value="1"/>
</dbReference>
<protein>
    <recommendedName>
        <fullName evidence="14">Anion exchange protein</fullName>
    </recommendedName>
</protein>
<dbReference type="InterPro" id="IPR013769">
    <property type="entry name" value="Band3_cytoplasmic_dom"/>
</dbReference>
<dbReference type="InterPro" id="IPR003024">
    <property type="entry name" value="Na/HCO3_transpt"/>
</dbReference>
<dbReference type="PRINTS" id="PR01231">
    <property type="entry name" value="HCO3TRNSPORT"/>
</dbReference>
<dbReference type="GO" id="GO:0016323">
    <property type="term" value="C:basolateral plasma membrane"/>
    <property type="evidence" value="ECO:0007669"/>
    <property type="project" value="UniProtKB-SubCell"/>
</dbReference>
<feature type="transmembrane region" description="Helical" evidence="14">
    <location>
        <begin position="674"/>
        <end position="692"/>
    </location>
</feature>
<dbReference type="PANTHER" id="PTHR11453:SF20">
    <property type="entry name" value="ELECTROGENIC SODIUM BICARBONATE COTRANSPORTER 4"/>
    <property type="match status" value="1"/>
</dbReference>
<dbReference type="Gene3D" id="3.40.930.10">
    <property type="entry name" value="Mannitol-specific EII, Chain A"/>
    <property type="match status" value="1"/>
</dbReference>
<proteinExistence type="inferred from homology"/>
<evidence type="ECO:0000256" key="5">
    <source>
        <dbReference type="ARBA" id="ARBA00022692"/>
    </source>
</evidence>
<keyword evidence="6 14" id="KW-1133">Transmembrane helix</keyword>
<dbReference type="Pfam" id="PF00955">
    <property type="entry name" value="HCO3_cotransp"/>
    <property type="match status" value="1"/>
</dbReference>
<feature type="transmembrane region" description="Helical" evidence="14">
    <location>
        <begin position="571"/>
        <end position="594"/>
    </location>
</feature>
<dbReference type="RefSeq" id="XP_013975873.1">
    <property type="nucleotide sequence ID" value="XM_014120398.2"/>
</dbReference>
<dbReference type="PANTHER" id="PTHR11453">
    <property type="entry name" value="ANION EXCHANGE PROTEIN"/>
    <property type="match status" value="1"/>
</dbReference>
<reference evidence="18" key="1">
    <citation type="submission" date="2020-03" db="EMBL/GenBank/DDBJ databases">
        <title>Long-read based genome assembly of a Labrador retriever dog.</title>
        <authorList>
            <person name="Eory L."/>
            <person name="Zhang W."/>
            <person name="Schoenebeck J."/>
        </authorList>
    </citation>
    <scope>NUCLEOTIDE SEQUENCE [LARGE SCALE GENOMIC DNA]</scope>
    <source>
        <strain evidence="18">Labrador retriever</strain>
    </source>
</reference>
<sequence length="1089" mass="122765">MKVEEEKAGVGKLDPANYRRRCQDPEDCRSIHIGLSVPSYPQRKRDQQGRLSGLQKVCWGLQPDKPQQELPGVGSRGSSRDSHVDHVSRIRSPAAEQLQDILGEEDEAPNPTLFTEMDTLQHDGDQMEWKESARWIKFEEKVEEGGERWSKPHVSTLSLHSLFELRTCLQTGTVLLDLDGGSLPQIIDDVIEKQIEDGLLRPELRERVSYVLLRKHRHQTKKPIHRSLVDIGKSVSSTTNRSPARSPAAGPSLHHSTEDLRMRQNASYGRLCHAQSRSMNDISRTPNTDQRKNKFMKKIPKDSEASNVLVGEVDFLDQPFIAFVRLIQSAMLGGVTEVPVPTRFLFILLGPSGRAKSYNEIGRAIATLMVDDLFSDVAYKARNREDLIAGIDEFLDEVIVLPPGEWDPNIRIEPPKKVPSADKRFFGGLRLDIKRKLPWFLSDFYDGFHIQSISAILFIYLGCITNAITFGGLLGDATDNYQGVMESFLGTAMAGSLFCLFSGQPLIILSSTGPILIFEKLLFDFSKGNGLDYMEFRLWIGLHSAIQCLILVATDASFIIKYITRFTEEGFSTLISFIFIYDAIKKMISAFKYYPINMDFKPDSITTYKCECVAPDTANTTVFNASALLAPNTNTSLYNPLNLTALDWSLLSKKECLNYGGQLLGNSCQFIPDLALMSFILFFGTYSMTLTLKKFKFSRYFPTKVRALVADFSIIFSILLFCGIDACFGLATPKLHVPSVIKPTRPDRGWFVAPFGKNPWWVYLASILPALLVTILIFMDQQITAVIVNRKENKLRKAAGYHLDLFWVGILMALCSFMGLPWYVAATVISIAHIDSLKMETETSAPGEQPQFLGVREQRVTGTIVFILTGISVFLAPILKYIPLPVLYGVFLYMGVASLNGIQFWERCKLFLMPAKHQPDHAFLRHVPLRRIHLFTLVQILCLAVLWILKSTVAAIIFPVMILGLIIVRRLLDLIFSQHDLAWIDNILPEKEKKETDKKKRRKGAHEDSDEEEKDLPVGVTHSDSSFSDSELDRSITLHFRISCPASPAFNYSQSPVFMVPQVKIEMESDCDFTDVDRYGRETDGETTL</sequence>
<feature type="compositionally biased region" description="Polar residues" evidence="15">
    <location>
        <begin position="234"/>
        <end position="243"/>
    </location>
</feature>
<feature type="domain" description="Bicarbonate transporter-like transmembrane" evidence="16">
    <location>
        <begin position="424"/>
        <end position="988"/>
    </location>
</feature>
<feature type="region of interest" description="Disordered" evidence="15">
    <location>
        <begin position="62"/>
        <end position="86"/>
    </location>
</feature>
<comment type="function">
    <text evidence="13">Electrogenic sodium/bicarbonate cotransporter with a Na(+):HCO3(-) stoichiometry varying from 1:2 to 1:3. May regulate bicarbonate influx/efflux at the basolateral membrane of cells and regulate intracellular pH.</text>
</comment>
<feature type="region of interest" description="Disordered" evidence="15">
    <location>
        <begin position="223"/>
        <end position="257"/>
    </location>
</feature>
<feature type="transmembrane region" description="Helical" evidence="14">
    <location>
        <begin position="798"/>
        <end position="814"/>
    </location>
</feature>
<feature type="transmembrane region" description="Helical" evidence="14">
    <location>
        <begin position="860"/>
        <end position="879"/>
    </location>
</feature>
<keyword evidence="7" id="KW-0915">Sodium</keyword>
<evidence type="ECO:0000256" key="6">
    <source>
        <dbReference type="ARBA" id="ARBA00022989"/>
    </source>
</evidence>
<reference evidence="18" key="3">
    <citation type="submission" date="2025-09" db="UniProtKB">
        <authorList>
            <consortium name="Ensembl"/>
        </authorList>
    </citation>
    <scope>IDENTIFICATION</scope>
    <source>
        <strain evidence="18">Boxer</strain>
    </source>
</reference>
<dbReference type="Pfam" id="PF07565">
    <property type="entry name" value="Band_3_cyto"/>
    <property type="match status" value="1"/>
</dbReference>
<dbReference type="GO" id="GO:0005452">
    <property type="term" value="F:solute:inorganic anion antiporter activity"/>
    <property type="evidence" value="ECO:0007669"/>
    <property type="project" value="InterPro"/>
</dbReference>
<keyword evidence="3 14" id="KW-0813">Transport</keyword>
<evidence type="ECO:0000256" key="3">
    <source>
        <dbReference type="ARBA" id="ARBA00022448"/>
    </source>
</evidence>
<dbReference type="AlphaFoldDB" id="A0A8I3PG85"/>
<dbReference type="GeneTree" id="ENSGT00940000157488"/>
<dbReference type="GO" id="GO:0008509">
    <property type="term" value="F:monoatomic anion transmembrane transporter activity"/>
    <property type="evidence" value="ECO:0007669"/>
    <property type="project" value="InterPro"/>
</dbReference>
<feature type="transmembrane region" description="Helical" evidence="14">
    <location>
        <begin position="760"/>
        <end position="778"/>
    </location>
</feature>
<name>A0A8I3PG85_CANLF</name>
<evidence type="ECO:0000256" key="10">
    <source>
        <dbReference type="ARBA" id="ARBA00023201"/>
    </source>
</evidence>
<evidence type="ECO:0000256" key="1">
    <source>
        <dbReference type="ARBA" id="ARBA00004554"/>
    </source>
</evidence>
<dbReference type="Gene3D" id="1.10.287.570">
    <property type="entry name" value="Helical hairpin bin"/>
    <property type="match status" value="1"/>
</dbReference>
<dbReference type="FunFam" id="3.40.930.10:FF:000002">
    <property type="entry name" value="Anion exchange protein"/>
    <property type="match status" value="1"/>
</dbReference>
<dbReference type="RefSeq" id="XP_038547627.1">
    <property type="nucleotide sequence ID" value="XM_038691699.1"/>
</dbReference>
<dbReference type="Ensembl" id="ENSCAFT00845037609.1">
    <property type="protein sequence ID" value="ENSCAFP00845029464.1"/>
    <property type="gene ID" value="ENSCAFG00845021043.1"/>
</dbReference>
<evidence type="ECO:0000256" key="14">
    <source>
        <dbReference type="RuleBase" id="RU362035"/>
    </source>
</evidence>
<keyword evidence="8 14" id="KW-0406">Ion transport</keyword>
<dbReference type="Proteomes" id="UP000805418">
    <property type="component" value="Chromosome 17"/>
</dbReference>
<organism evidence="18 19">
    <name type="scientific">Canis lupus familiaris</name>
    <name type="common">Dog</name>
    <name type="synonym">Canis familiaris</name>
    <dbReference type="NCBI Taxonomy" id="9615"/>
    <lineage>
        <taxon>Eukaryota</taxon>
        <taxon>Metazoa</taxon>
        <taxon>Chordata</taxon>
        <taxon>Craniata</taxon>
        <taxon>Vertebrata</taxon>
        <taxon>Euteleostomi</taxon>
        <taxon>Mammalia</taxon>
        <taxon>Eutheria</taxon>
        <taxon>Laurasiatheria</taxon>
        <taxon>Carnivora</taxon>
        <taxon>Caniformia</taxon>
        <taxon>Canidae</taxon>
        <taxon>Canis</taxon>
    </lineage>
</organism>
<comment type="catalytic activity">
    <reaction evidence="11">
        <text>3 hydrogencarbonate(out) + Na(+)(out) = 3 hydrogencarbonate(in) + Na(+)(in)</text>
        <dbReference type="Rhea" id="RHEA:72219"/>
        <dbReference type="ChEBI" id="CHEBI:17544"/>
        <dbReference type="ChEBI" id="CHEBI:29101"/>
    </reaction>
</comment>
<keyword evidence="9 14" id="KW-0472">Membrane</keyword>
<reference evidence="18" key="2">
    <citation type="submission" date="2025-08" db="UniProtKB">
        <authorList>
            <consortium name="Ensembl"/>
        </authorList>
    </citation>
    <scope>IDENTIFICATION</scope>
    <source>
        <strain evidence="18">Boxer</strain>
    </source>
</reference>
<evidence type="ECO:0000256" key="8">
    <source>
        <dbReference type="ARBA" id="ARBA00023065"/>
    </source>
</evidence>
<feature type="transmembrane region" description="Helical" evidence="14">
    <location>
        <begin position="955"/>
        <end position="972"/>
    </location>
</feature>
<evidence type="ECO:0000256" key="9">
    <source>
        <dbReference type="ARBA" id="ARBA00023136"/>
    </source>
</evidence>
<dbReference type="InterPro" id="IPR003020">
    <property type="entry name" value="HCO3_transpt_euk"/>
</dbReference>
<evidence type="ECO:0000259" key="17">
    <source>
        <dbReference type="Pfam" id="PF07565"/>
    </source>
</evidence>
<comment type="similarity">
    <text evidence="2 14">Belongs to the anion exchanger (TC 2.A.31) family.</text>
</comment>
<dbReference type="SUPFAM" id="SSF55804">
    <property type="entry name" value="Phoshotransferase/anion transport protein"/>
    <property type="match status" value="1"/>
</dbReference>
<feature type="transmembrane region" description="Helical" evidence="14">
    <location>
        <begin position="453"/>
        <end position="475"/>
    </location>
</feature>
<feature type="domain" description="Band 3 cytoplasmic" evidence="17">
    <location>
        <begin position="112"/>
        <end position="408"/>
    </location>
</feature>
<feature type="transmembrane region" description="Helical" evidence="14">
    <location>
        <begin position="885"/>
        <end position="905"/>
    </location>
</feature>
<accession>A0A8I3PG85</accession>
<feature type="transmembrane region" description="Helical" evidence="14">
    <location>
        <begin position="712"/>
        <end position="731"/>
    </location>
</feature>
<dbReference type="GO" id="GO:0006814">
    <property type="term" value="P:sodium ion transport"/>
    <property type="evidence" value="ECO:0007669"/>
    <property type="project" value="UniProtKB-KW"/>
</dbReference>
<dbReference type="GeneID" id="612275"/>
<evidence type="ECO:0000256" key="15">
    <source>
        <dbReference type="SAM" id="MobiDB-lite"/>
    </source>
</evidence>
<dbReference type="CTD" id="57835"/>
<feature type="transmembrane region" description="Helical" evidence="14">
    <location>
        <begin position="538"/>
        <end position="559"/>
    </location>
</feature>